<dbReference type="OMA" id="YPSNFVS"/>
<name>D3BBK3_HETP5</name>
<dbReference type="AlphaFoldDB" id="D3BBK3"/>
<reference evidence="1 2" key="1">
    <citation type="journal article" date="2011" name="Genome Res.">
        <title>Phylogeny-wide analysis of social amoeba genomes highlights ancient origins for complex intercellular communication.</title>
        <authorList>
            <person name="Heidel A.J."/>
            <person name="Lawal H.M."/>
            <person name="Felder M."/>
            <person name="Schilde C."/>
            <person name="Helps N.R."/>
            <person name="Tunggal B."/>
            <person name="Rivero F."/>
            <person name="John U."/>
            <person name="Schleicher M."/>
            <person name="Eichinger L."/>
            <person name="Platzer M."/>
            <person name="Noegel A.A."/>
            <person name="Schaap P."/>
            <person name="Gloeckner G."/>
        </authorList>
    </citation>
    <scope>NUCLEOTIDE SEQUENCE [LARGE SCALE GENOMIC DNA]</scope>
    <source>
        <strain evidence="2">ATCC 26659 / Pp 5 / PN500</strain>
    </source>
</reference>
<dbReference type="GeneID" id="31361355"/>
<dbReference type="InterPro" id="IPR011989">
    <property type="entry name" value="ARM-like"/>
</dbReference>
<evidence type="ECO:0000313" key="2">
    <source>
        <dbReference type="Proteomes" id="UP000001396"/>
    </source>
</evidence>
<protein>
    <submittedName>
        <fullName evidence="1">Uncharacterized protein</fullName>
    </submittedName>
</protein>
<dbReference type="Gene3D" id="1.25.10.10">
    <property type="entry name" value="Leucine-rich Repeat Variant"/>
    <property type="match status" value="1"/>
</dbReference>
<evidence type="ECO:0000313" key="1">
    <source>
        <dbReference type="EMBL" id="EFA81036.1"/>
    </source>
</evidence>
<dbReference type="PANTHER" id="PTHR14596:SF72">
    <property type="entry name" value="ZINC FINGER PROTEIN MSN2-RELATED"/>
    <property type="match status" value="1"/>
</dbReference>
<dbReference type="InParanoid" id="D3BBK3"/>
<proteinExistence type="predicted"/>
<keyword evidence="2" id="KW-1185">Reference proteome</keyword>
<dbReference type="GO" id="GO:0042594">
    <property type="term" value="P:response to starvation"/>
    <property type="evidence" value="ECO:0007669"/>
    <property type="project" value="TreeGrafter"/>
</dbReference>
<dbReference type="InterPro" id="IPR016024">
    <property type="entry name" value="ARM-type_fold"/>
</dbReference>
<dbReference type="GO" id="GO:0005634">
    <property type="term" value="C:nucleus"/>
    <property type="evidence" value="ECO:0007669"/>
    <property type="project" value="TreeGrafter"/>
</dbReference>
<accession>D3BBK3</accession>
<dbReference type="GO" id="GO:0000987">
    <property type="term" value="F:cis-regulatory region sequence-specific DNA binding"/>
    <property type="evidence" value="ECO:0007669"/>
    <property type="project" value="TreeGrafter"/>
</dbReference>
<comment type="caution">
    <text evidence="1">The sequence shown here is derived from an EMBL/GenBank/DDBJ whole genome shotgun (WGS) entry which is preliminary data.</text>
</comment>
<dbReference type="PANTHER" id="PTHR14596">
    <property type="entry name" value="ZINC FINGER PROTEIN"/>
    <property type="match status" value="1"/>
</dbReference>
<dbReference type="RefSeq" id="XP_020433154.1">
    <property type="nucleotide sequence ID" value="XM_020576742.1"/>
</dbReference>
<dbReference type="Proteomes" id="UP000001396">
    <property type="component" value="Unassembled WGS sequence"/>
</dbReference>
<sequence length="972" mass="112093">MKEDTWKCPSLNLDIETCWQTQFQKIIVFTKFTANSNSDNIGLFNNGDNSGCSYEDVSIKDLIGSSDLRIRLMLSALESNEIVEDSEDTRFEKLKDRFDRLLTDPQQSLLLLQTYSLLDIPIRVLKKSNYNIHTNNNNNNNQQQFQNDEQIISLNLKFISLLLRHNNIYKYLLDNYQQQEVVVVTEQNNNNNNNSNNNNIVMKIINEIVVHFTSNDNALIRDTAINCIITMLTLNSEIADHIIYNNDYISILNTLIHNIFESFKYPSNFVSRSAEKLLYTIIHLCKNQENTTIISEYINQFLVNDSQSQSNIDVKLSLLDLFIHLLNHHNDIEFLIKNNIVGVIHYHQSTSSVIKQQQKQQQQQQELEIESSSSQLLYNHFLSLKPLFEGIVSRLLQSKQKDLMITSIDLIGVLDSSDLFNDNSNNNNNNNNNHLFDQLNSIIAIIIDNQDNNRLIITDSIMFSLIHSTKLILIGNTDSNNNRIHIQNHNKWVDFIFKVATLQAFKQSSSLKTSTKTQREAIDCIQYFDLHYILSLYNNNNNDTNQIDHDTALTSLLDSLKSQYRVVAKQTFQTLHKLINQDQKQILSDNNFLNRLLISLSKVLMSPSADIREVALSFLFSIFKDGETLGEITLIGQWLLDHNVCSMVINKLVDSDSYVRSSSLDVINVLSSFEPAWNKLIANSNSVAAGGDRAHFHIIDDSKPKKQINDELMNHNQINLIKYTEMLKLEQEQQEQHLQQQQQQSDLLSMTDSTEVQSLTGDIDFEWNDEEFREMLSRTQEEATNFLADEEESLDIAPPTLNNLNQNYPFPYSILLFFSDEESYPRILMNDTYWEVKSSCIKLFLNILSMENGLNALLKINAITLLVDKLKNSLEDNIIKIATINCLKQVLIVFRENNNNNKEISDDLGDTDGEQQQQQQIHLLKTLDLQTFESECSKETQFTEDEEEDISIFIDLKSVGLNNKDKNKIDCY</sequence>
<gene>
    <name evidence="1" type="ORF">PPL_05871</name>
</gene>
<dbReference type="SUPFAM" id="SSF48371">
    <property type="entry name" value="ARM repeat"/>
    <property type="match status" value="2"/>
</dbReference>
<dbReference type="GO" id="GO:0000981">
    <property type="term" value="F:DNA-binding transcription factor activity, RNA polymerase II-specific"/>
    <property type="evidence" value="ECO:0007669"/>
    <property type="project" value="TreeGrafter"/>
</dbReference>
<organism evidence="1 2">
    <name type="scientific">Heterostelium pallidum (strain ATCC 26659 / Pp 5 / PN500)</name>
    <name type="common">Cellular slime mold</name>
    <name type="synonym">Polysphondylium pallidum</name>
    <dbReference type="NCBI Taxonomy" id="670386"/>
    <lineage>
        <taxon>Eukaryota</taxon>
        <taxon>Amoebozoa</taxon>
        <taxon>Evosea</taxon>
        <taxon>Eumycetozoa</taxon>
        <taxon>Dictyostelia</taxon>
        <taxon>Acytosteliales</taxon>
        <taxon>Acytosteliaceae</taxon>
        <taxon>Heterostelium</taxon>
    </lineage>
</organism>
<dbReference type="EMBL" id="ADBJ01000026">
    <property type="protein sequence ID" value="EFA81036.1"/>
    <property type="molecule type" value="Genomic_DNA"/>
</dbReference>